<reference evidence="3" key="1">
    <citation type="submission" date="2015-07" db="EMBL/GenBank/DDBJ databases">
        <authorList>
            <person name="Teixeira M.M."/>
            <person name="Souza R.C."/>
            <person name="Almeida L.G."/>
            <person name="Vicente V.A."/>
            <person name="de Hoog S."/>
            <person name="Bocca A.L."/>
            <person name="de Almeida S.R."/>
            <person name="Vasconcelos A.T."/>
            <person name="Felipe M.S."/>
        </authorList>
    </citation>
    <scope>NUCLEOTIDE SEQUENCE [LARGE SCALE GENOMIC DNA]</scope>
    <source>
        <strain evidence="3">KSF</strain>
    </source>
</reference>
<dbReference type="AlphaFoldDB" id="A0A1C1C9U6"/>
<name>A0A1C1C9U6_9EURO</name>
<dbReference type="Pfam" id="PF13561">
    <property type="entry name" value="adh_short_C2"/>
    <property type="match status" value="1"/>
</dbReference>
<dbReference type="Proteomes" id="UP000094526">
    <property type="component" value="Unassembled WGS sequence"/>
</dbReference>
<dbReference type="EMBL" id="LGRB01000020">
    <property type="protein sequence ID" value="OCT45247.1"/>
    <property type="molecule type" value="Genomic_DNA"/>
</dbReference>
<comment type="similarity">
    <text evidence="1">Belongs to the short-chain dehydrogenases/reductases (SDR) family.</text>
</comment>
<evidence type="ECO:0000256" key="1">
    <source>
        <dbReference type="ARBA" id="ARBA00006484"/>
    </source>
</evidence>
<organism evidence="2 3">
    <name type="scientific">Cladophialophora carrionii</name>
    <dbReference type="NCBI Taxonomy" id="86049"/>
    <lineage>
        <taxon>Eukaryota</taxon>
        <taxon>Fungi</taxon>
        <taxon>Dikarya</taxon>
        <taxon>Ascomycota</taxon>
        <taxon>Pezizomycotina</taxon>
        <taxon>Eurotiomycetes</taxon>
        <taxon>Chaetothyriomycetidae</taxon>
        <taxon>Chaetothyriales</taxon>
        <taxon>Herpotrichiellaceae</taxon>
        <taxon>Cladophialophora</taxon>
    </lineage>
</organism>
<proteinExistence type="inferred from homology"/>
<dbReference type="Pfam" id="PF00106">
    <property type="entry name" value="adh_short"/>
    <property type="match status" value="1"/>
</dbReference>
<dbReference type="GO" id="GO:0016616">
    <property type="term" value="F:oxidoreductase activity, acting on the CH-OH group of donors, NAD or NADP as acceptor"/>
    <property type="evidence" value="ECO:0007669"/>
    <property type="project" value="TreeGrafter"/>
</dbReference>
<dbReference type="VEuPathDB" id="FungiDB:G647_07899"/>
<dbReference type="PANTHER" id="PTHR42760">
    <property type="entry name" value="SHORT-CHAIN DEHYDROGENASES/REDUCTASES FAMILY MEMBER"/>
    <property type="match status" value="1"/>
</dbReference>
<evidence type="ECO:0000313" key="3">
    <source>
        <dbReference type="Proteomes" id="UP000094526"/>
    </source>
</evidence>
<evidence type="ECO:0000313" key="2">
    <source>
        <dbReference type="EMBL" id="OCT45247.1"/>
    </source>
</evidence>
<dbReference type="eggNOG" id="KOG0725">
    <property type="taxonomic scope" value="Eukaryota"/>
</dbReference>
<dbReference type="OrthoDB" id="5840532at2759"/>
<dbReference type="VEuPathDB" id="FungiDB:CLCR_06104"/>
<comment type="caution">
    <text evidence="2">The sequence shown here is derived from an EMBL/GenBank/DDBJ whole genome shotgun (WGS) entry which is preliminary data.</text>
</comment>
<dbReference type="PRINTS" id="PR00081">
    <property type="entry name" value="GDHRDH"/>
</dbReference>
<dbReference type="Gene3D" id="3.40.50.720">
    <property type="entry name" value="NAD(P)-binding Rossmann-like Domain"/>
    <property type="match status" value="1"/>
</dbReference>
<dbReference type="CDD" id="cd05233">
    <property type="entry name" value="SDR_c"/>
    <property type="match status" value="1"/>
</dbReference>
<sequence>MTSTAARVAFISGGSGGIGKATAHKLASRGIWTVIVDMNEQEGSSVADEVAKKWNVKTKFLKVDITQEQQVKDAVAAATEWTGRIDYAANCAGICESIWAEEESITTELFEKYAPGRHSRNYSVSDCYRTHAINTRGLWLSQKYQAFQMRSQEPRPISFEPACPHKIPGQRGAIANVVSISGLQAAGLAAYTPSKYAAAAVTKNGAKFYGPDGIRVNALCPGWTLTKMIEHSMGKEGIIGSKENEDSAVSKAIALRRMAFAEEQANVLSFLLSDESSYMNGSLVVNDGGFHDIR</sequence>
<dbReference type="STRING" id="86049.A0A1C1C9U6"/>
<dbReference type="InterPro" id="IPR002347">
    <property type="entry name" value="SDR_fam"/>
</dbReference>
<protein>
    <submittedName>
        <fullName evidence="2">Short chain dehydrogenase/reductase family oxidoreductase</fullName>
    </submittedName>
</protein>
<keyword evidence="3" id="KW-1185">Reference proteome</keyword>
<dbReference type="SUPFAM" id="SSF51735">
    <property type="entry name" value="NAD(P)-binding Rossmann-fold domains"/>
    <property type="match status" value="1"/>
</dbReference>
<dbReference type="InterPro" id="IPR036291">
    <property type="entry name" value="NAD(P)-bd_dom_sf"/>
</dbReference>
<accession>A0A1C1C9U6</accession>
<gene>
    <name evidence="2" type="ORF">CLCR_06104</name>
</gene>